<dbReference type="InterPro" id="IPR006026">
    <property type="entry name" value="Peptidase_Metallo"/>
</dbReference>
<evidence type="ECO:0000313" key="7">
    <source>
        <dbReference type="EMBL" id="GIX67955.1"/>
    </source>
</evidence>
<evidence type="ECO:0000313" key="8">
    <source>
        <dbReference type="Proteomes" id="UP001054837"/>
    </source>
</evidence>
<evidence type="ECO:0000256" key="4">
    <source>
        <dbReference type="RuleBase" id="RU361183"/>
    </source>
</evidence>
<dbReference type="EMBL" id="BPLQ01000140">
    <property type="protein sequence ID" value="GIX67955.1"/>
    <property type="molecule type" value="Genomic_DNA"/>
</dbReference>
<feature type="chain" id="PRO_5043439171" description="Metalloendopeptidase" evidence="5">
    <location>
        <begin position="16"/>
        <end position="238"/>
    </location>
</feature>
<dbReference type="PROSITE" id="PS51864">
    <property type="entry name" value="ASTACIN"/>
    <property type="match status" value="1"/>
</dbReference>
<feature type="signal peptide" evidence="5">
    <location>
        <begin position="1"/>
        <end position="15"/>
    </location>
</feature>
<gene>
    <name evidence="7" type="ORF">CDAR_45951</name>
</gene>
<comment type="cofactor">
    <cofactor evidence="3 4">
        <name>Zn(2+)</name>
        <dbReference type="ChEBI" id="CHEBI:29105"/>
    </cofactor>
    <text evidence="3 4">Binds 1 zinc ion per subunit.</text>
</comment>
<reference evidence="7 8" key="1">
    <citation type="submission" date="2021-06" db="EMBL/GenBank/DDBJ databases">
        <title>Caerostris darwini draft genome.</title>
        <authorList>
            <person name="Kono N."/>
            <person name="Arakawa K."/>
        </authorList>
    </citation>
    <scope>NUCLEOTIDE SEQUENCE [LARGE SCALE GENOMIC DNA]</scope>
</reference>
<dbReference type="InterPro" id="IPR001506">
    <property type="entry name" value="Peptidase_M12A"/>
</dbReference>
<keyword evidence="3 4" id="KW-0482">Metalloprotease</keyword>
<comment type="caution">
    <text evidence="7">The sequence shown here is derived from an EMBL/GenBank/DDBJ whole genome shotgun (WGS) entry which is preliminary data.</text>
</comment>
<sequence length="238" mass="27960">MIFMILFHLLFIAEAERFRNPMENHDLYLGDIAGIDEEDRNALVNNAYRWPSGVIPYVIDTGLENYSNQIEKAMKYLSDRTCLKFVRREKEKDYIRIFSGDGCYSHWGMTGNIQPLSLGDGCYDLGTIIHELTHAIGFKHEQNRSDRDDYLYIYYDNIQPGYEGNFIKLKPHENRLINEFDYYSIMIYSETSFSVDGKRKTMEAKKAGVVLTDVFYRFPTASDIYRNNVLYECKDFLE</sequence>
<keyword evidence="5" id="KW-0732">Signal</keyword>
<evidence type="ECO:0000256" key="3">
    <source>
        <dbReference type="PROSITE-ProRule" id="PRU01211"/>
    </source>
</evidence>
<feature type="domain" description="Peptidase M12A" evidence="6">
    <location>
        <begin position="41"/>
        <end position="234"/>
    </location>
</feature>
<dbReference type="SUPFAM" id="SSF55486">
    <property type="entry name" value="Metalloproteases ('zincins'), catalytic domain"/>
    <property type="match status" value="1"/>
</dbReference>
<dbReference type="Pfam" id="PF01400">
    <property type="entry name" value="Astacin"/>
    <property type="match status" value="1"/>
</dbReference>
<feature type="active site" evidence="3">
    <location>
        <position position="131"/>
    </location>
</feature>
<dbReference type="SMART" id="SM00235">
    <property type="entry name" value="ZnMc"/>
    <property type="match status" value="1"/>
</dbReference>
<feature type="binding site" evidence="3">
    <location>
        <position position="140"/>
    </location>
    <ligand>
        <name>Zn(2+)</name>
        <dbReference type="ChEBI" id="CHEBI:29105"/>
        <note>catalytic</note>
    </ligand>
</feature>
<dbReference type="GO" id="GO:0008270">
    <property type="term" value="F:zinc ion binding"/>
    <property type="evidence" value="ECO:0007669"/>
    <property type="project" value="UniProtKB-UniRule"/>
</dbReference>
<dbReference type="GO" id="GO:0006508">
    <property type="term" value="P:proteolysis"/>
    <property type="evidence" value="ECO:0007669"/>
    <property type="project" value="UniProtKB-KW"/>
</dbReference>
<dbReference type="EC" id="3.4.24.-" evidence="4"/>
<keyword evidence="8" id="KW-1185">Reference proteome</keyword>
<dbReference type="GO" id="GO:0004222">
    <property type="term" value="F:metalloendopeptidase activity"/>
    <property type="evidence" value="ECO:0007669"/>
    <property type="project" value="UniProtKB-UniRule"/>
</dbReference>
<keyword evidence="3 4" id="KW-0862">Zinc</keyword>
<comment type="subunit">
    <text evidence="1">Monomer.</text>
</comment>
<evidence type="ECO:0000259" key="6">
    <source>
        <dbReference type="PROSITE" id="PS51864"/>
    </source>
</evidence>
<dbReference type="PANTHER" id="PTHR10127">
    <property type="entry name" value="DISCOIDIN, CUB, EGF, LAMININ , AND ZINC METALLOPROTEASE DOMAIN CONTAINING"/>
    <property type="match status" value="1"/>
</dbReference>
<feature type="binding site" evidence="3">
    <location>
        <position position="134"/>
    </location>
    <ligand>
        <name>Zn(2+)</name>
        <dbReference type="ChEBI" id="CHEBI:29105"/>
        <note>catalytic</note>
    </ligand>
</feature>
<keyword evidence="3 4" id="KW-0378">Hydrolase</keyword>
<dbReference type="Proteomes" id="UP001054837">
    <property type="component" value="Unassembled WGS sequence"/>
</dbReference>
<dbReference type="AlphaFoldDB" id="A0AAV4M7X7"/>
<keyword evidence="3 4" id="KW-0479">Metal-binding</keyword>
<keyword evidence="3 4" id="KW-0645">Protease</keyword>
<name>A0AAV4M7X7_9ARAC</name>
<proteinExistence type="predicted"/>
<comment type="caution">
    <text evidence="3">Lacks conserved residue(s) required for the propagation of feature annotation.</text>
</comment>
<dbReference type="Gene3D" id="3.40.390.10">
    <property type="entry name" value="Collagenase (Catalytic Domain)"/>
    <property type="match status" value="1"/>
</dbReference>
<evidence type="ECO:0000256" key="5">
    <source>
        <dbReference type="SAM" id="SignalP"/>
    </source>
</evidence>
<feature type="binding site" evidence="3">
    <location>
        <position position="130"/>
    </location>
    <ligand>
        <name>Zn(2+)</name>
        <dbReference type="ChEBI" id="CHEBI:29105"/>
        <note>catalytic</note>
    </ligand>
</feature>
<evidence type="ECO:0000256" key="1">
    <source>
        <dbReference type="ARBA" id="ARBA00011245"/>
    </source>
</evidence>
<protein>
    <recommendedName>
        <fullName evidence="4">Metalloendopeptidase</fullName>
        <ecNumber evidence="4">3.4.24.-</ecNumber>
    </recommendedName>
</protein>
<comment type="function">
    <text evidence="2">Zinc metalloprotease. Provoques deadhesion of endothelial cells from cell cultures, and also degradation of fibronectin, fibrinogen and gelatin in vitro. Its role in the venom is not fully understood but it might act as a spreading factor that facilitates diffusion of other venom toxins. Alternatively, it might be involved in the proteolytic processing of other venom toxins or it might play a role in extra-oral digestion of prey.</text>
</comment>
<dbReference type="PANTHER" id="PTHR10127:SF883">
    <property type="entry name" value="ZINC METALLOPROTEINASE NAS-8"/>
    <property type="match status" value="1"/>
</dbReference>
<dbReference type="InterPro" id="IPR024079">
    <property type="entry name" value="MetalloPept_cat_dom_sf"/>
</dbReference>
<accession>A0AAV4M7X7</accession>
<organism evidence="7 8">
    <name type="scientific">Caerostris darwini</name>
    <dbReference type="NCBI Taxonomy" id="1538125"/>
    <lineage>
        <taxon>Eukaryota</taxon>
        <taxon>Metazoa</taxon>
        <taxon>Ecdysozoa</taxon>
        <taxon>Arthropoda</taxon>
        <taxon>Chelicerata</taxon>
        <taxon>Arachnida</taxon>
        <taxon>Araneae</taxon>
        <taxon>Araneomorphae</taxon>
        <taxon>Entelegynae</taxon>
        <taxon>Araneoidea</taxon>
        <taxon>Araneidae</taxon>
        <taxon>Caerostris</taxon>
    </lineage>
</organism>
<dbReference type="InterPro" id="IPR034035">
    <property type="entry name" value="Astacin-like_dom"/>
</dbReference>
<dbReference type="CDD" id="cd04280">
    <property type="entry name" value="ZnMc_astacin_like"/>
    <property type="match status" value="1"/>
</dbReference>
<evidence type="ECO:0000256" key="2">
    <source>
        <dbReference type="ARBA" id="ARBA00025529"/>
    </source>
</evidence>
<dbReference type="PRINTS" id="PR00480">
    <property type="entry name" value="ASTACIN"/>
</dbReference>